<dbReference type="Pfam" id="PF04672">
    <property type="entry name" value="Methyltransf_19"/>
    <property type="match status" value="1"/>
</dbReference>
<dbReference type="InterPro" id="IPR006764">
    <property type="entry name" value="SAM_dep_MeTrfase_SAV2177_type"/>
</dbReference>
<organism evidence="2 3">
    <name type="scientific">Nocardia cyriacigeorgica</name>
    <dbReference type="NCBI Taxonomy" id="135487"/>
    <lineage>
        <taxon>Bacteria</taxon>
        <taxon>Bacillati</taxon>
        <taxon>Actinomycetota</taxon>
        <taxon>Actinomycetes</taxon>
        <taxon>Mycobacteriales</taxon>
        <taxon>Nocardiaceae</taxon>
        <taxon>Nocardia</taxon>
    </lineage>
</organism>
<dbReference type="Gene3D" id="3.40.50.150">
    <property type="entry name" value="Vaccinia Virus protein VP39"/>
    <property type="match status" value="1"/>
</dbReference>
<evidence type="ECO:0000313" key="2">
    <source>
        <dbReference type="EMBL" id="TLG09016.1"/>
    </source>
</evidence>
<keyword evidence="2" id="KW-0808">Transferase</keyword>
<dbReference type="GO" id="GO:0032259">
    <property type="term" value="P:methylation"/>
    <property type="evidence" value="ECO:0007669"/>
    <property type="project" value="UniProtKB-KW"/>
</dbReference>
<dbReference type="AlphaFoldDB" id="A0A5R8PCC6"/>
<dbReference type="InterPro" id="IPR029063">
    <property type="entry name" value="SAM-dependent_MTases_sf"/>
</dbReference>
<dbReference type="OrthoDB" id="4562414at2"/>
<gene>
    <name evidence="2" type="ORF">FEK35_15990</name>
</gene>
<comment type="caution">
    <text evidence="2">The sequence shown here is derived from an EMBL/GenBank/DDBJ whole genome shotgun (WGS) entry which is preliminary data.</text>
</comment>
<feature type="region of interest" description="Disordered" evidence="1">
    <location>
        <begin position="1"/>
        <end position="45"/>
    </location>
</feature>
<evidence type="ECO:0000256" key="1">
    <source>
        <dbReference type="SAM" id="MobiDB-lite"/>
    </source>
</evidence>
<name>A0A5R8PCC6_9NOCA</name>
<dbReference type="Proteomes" id="UP000308349">
    <property type="component" value="Unassembled WGS sequence"/>
</dbReference>
<feature type="compositionally biased region" description="Basic and acidic residues" evidence="1">
    <location>
        <begin position="28"/>
        <end position="44"/>
    </location>
</feature>
<dbReference type="GO" id="GO:0008168">
    <property type="term" value="F:methyltransferase activity"/>
    <property type="evidence" value="ECO:0007669"/>
    <property type="project" value="UniProtKB-KW"/>
</dbReference>
<sequence>MPRRCTSTAHRAAVSATESMNSSGLRPVKSERRAQMTSPRRADNEAIVLDPSQAHSGRIHDVLLGAGKDAYLVDLEAGHKLITHSRAFLVAARATRLWLLRAVRYLASEQLVRQFVELGSGYPCSPNLHEVARNCAPTARMVYVDHDPVVAAHGRVFLADEQTEFVHADLSDTDALVTEITAAMDPSEPIAVCLSFVAEFLPDPGMVVDAVTTMLPSGSFLALSHITRDADPGPVDRAADIYTGFGIEFRSRSRDEVAALLAGYDLVEPGLVAPHRWWSPHDVDQRRARNLGWEPPQADDLCCRAAVGRLR</sequence>
<evidence type="ECO:0000313" key="3">
    <source>
        <dbReference type="Proteomes" id="UP000308349"/>
    </source>
</evidence>
<dbReference type="SUPFAM" id="SSF53335">
    <property type="entry name" value="S-adenosyl-L-methionine-dependent methyltransferases"/>
    <property type="match status" value="1"/>
</dbReference>
<keyword evidence="2" id="KW-0489">Methyltransferase</keyword>
<protein>
    <submittedName>
        <fullName evidence="2">SAM-dependent methyltransferase</fullName>
    </submittedName>
</protein>
<reference evidence="2 3" key="1">
    <citation type="submission" date="2019-05" db="EMBL/GenBank/DDBJ databases">
        <title>Genomes sequences of two Nocardia cyriacigeorgica environmental isolates, type strains Nocardia asteroides ATCC 19247 and Nocardia cyriacigeorgica DSM 44484.</title>
        <authorList>
            <person name="Vautrin F."/>
            <person name="Bergeron E."/>
            <person name="Dubost A."/>
            <person name="Abrouk D."/>
            <person name="Rodriguez Nava V."/>
            <person name="Pujic P."/>
        </authorList>
    </citation>
    <scope>NUCLEOTIDE SEQUENCE [LARGE SCALE GENOMIC DNA]</scope>
    <source>
        <strain evidence="2 3">EML 1456</strain>
    </source>
</reference>
<accession>A0A5R8PCC6</accession>
<dbReference type="EMBL" id="VBUU01000015">
    <property type="protein sequence ID" value="TLG09016.1"/>
    <property type="molecule type" value="Genomic_DNA"/>
</dbReference>
<proteinExistence type="predicted"/>